<dbReference type="Gene3D" id="2.30.30.830">
    <property type="match status" value="1"/>
</dbReference>
<gene>
    <name evidence="2" type="ORF">HIV01_017250</name>
</gene>
<sequence>MLAVALVLAGCSRGITSTPGESPNLEKWIAEVKARPAPPLDPLPVMQQFETFEYNAYAMRDPFSTAFTDEDGSNGPRPDSARRKQTLEQFPLDSLDMVGTLGKGGGVVALVMAPDKVTYRVQAGAYMGQSDGRVTGVFEDHIELVELVPDGAGGWLERPATVALEDQ</sequence>
<evidence type="ECO:0000313" key="2">
    <source>
        <dbReference type="EMBL" id="QSX76887.1"/>
    </source>
</evidence>
<evidence type="ECO:0000313" key="3">
    <source>
        <dbReference type="Proteomes" id="UP000663400"/>
    </source>
</evidence>
<dbReference type="InterPro" id="IPR007446">
    <property type="entry name" value="PilP"/>
</dbReference>
<dbReference type="EMBL" id="CP071517">
    <property type="protein sequence ID" value="QSX76887.1"/>
    <property type="molecule type" value="Genomic_DNA"/>
</dbReference>
<feature type="region of interest" description="Disordered" evidence="1">
    <location>
        <begin position="65"/>
        <end position="84"/>
    </location>
</feature>
<name>A0ABX7RIU2_9GAMM</name>
<proteinExistence type="predicted"/>
<reference evidence="2 3" key="1">
    <citation type="submission" date="2021-02" db="EMBL/GenBank/DDBJ databases">
        <title>Lysobacter arenosi sp. nov., isolated from soil of gangwondo yeongwol, south Korea.</title>
        <authorList>
            <person name="Kim K.R."/>
            <person name="Kim K.H."/>
            <person name="Jeon C.O."/>
        </authorList>
    </citation>
    <scope>NUCLEOTIDE SEQUENCE [LARGE SCALE GENOMIC DNA]</scope>
    <source>
        <strain evidence="2 3">R7</strain>
    </source>
</reference>
<evidence type="ECO:0000256" key="1">
    <source>
        <dbReference type="SAM" id="MobiDB-lite"/>
    </source>
</evidence>
<dbReference type="Pfam" id="PF04351">
    <property type="entry name" value="PilP"/>
    <property type="match status" value="1"/>
</dbReference>
<dbReference type="PANTHER" id="PTHR39555">
    <property type="entry name" value="FIMBRIAL ASSEMBLY PROTEIN PILO-LIKE PROTEIN-RELATED"/>
    <property type="match status" value="1"/>
</dbReference>
<dbReference type="PANTHER" id="PTHR39555:SF1">
    <property type="entry name" value="TYPE IV PILUS INNER MEMBRANE COMPONENT PILO"/>
    <property type="match status" value="1"/>
</dbReference>
<keyword evidence="3" id="KW-1185">Reference proteome</keyword>
<accession>A0ABX7RIU2</accession>
<dbReference type="PIRSF" id="PIRSF016481">
    <property type="entry name" value="Pilus_assembly_PilP"/>
    <property type="match status" value="1"/>
</dbReference>
<protein>
    <submittedName>
        <fullName evidence="2">Pilus assembly protein PilP</fullName>
    </submittedName>
</protein>
<dbReference type="Proteomes" id="UP000663400">
    <property type="component" value="Chromosome"/>
</dbReference>
<dbReference type="RefSeq" id="WP_200606207.1">
    <property type="nucleotide sequence ID" value="NZ_CP071517.1"/>
</dbReference>
<organism evidence="2 3">
    <name type="scientific">Lysobacter arenosi</name>
    <dbReference type="NCBI Taxonomy" id="2795387"/>
    <lineage>
        <taxon>Bacteria</taxon>
        <taxon>Pseudomonadati</taxon>
        <taxon>Pseudomonadota</taxon>
        <taxon>Gammaproteobacteria</taxon>
        <taxon>Lysobacterales</taxon>
        <taxon>Lysobacteraceae</taxon>
        <taxon>Lysobacter</taxon>
    </lineage>
</organism>